<feature type="compositionally biased region" description="Basic and acidic residues" evidence="2">
    <location>
        <begin position="92"/>
        <end position="104"/>
    </location>
</feature>
<organism evidence="3 4">
    <name type="scientific">Acrobeloides nanus</name>
    <dbReference type="NCBI Taxonomy" id="290746"/>
    <lineage>
        <taxon>Eukaryota</taxon>
        <taxon>Metazoa</taxon>
        <taxon>Ecdysozoa</taxon>
        <taxon>Nematoda</taxon>
        <taxon>Chromadorea</taxon>
        <taxon>Rhabditida</taxon>
        <taxon>Tylenchina</taxon>
        <taxon>Cephalobomorpha</taxon>
        <taxon>Cephaloboidea</taxon>
        <taxon>Cephalobidae</taxon>
        <taxon>Acrobeloides</taxon>
    </lineage>
</organism>
<feature type="region of interest" description="Disordered" evidence="2">
    <location>
        <begin position="1"/>
        <end position="138"/>
    </location>
</feature>
<name>A0A914C5P2_9BILA</name>
<sequence length="430" mass="50381">MDDDDDLPDDTGKATSGLISDLFGDTKRKPDRRTNLDDILGGGGSRGAKRKPTVTFQEPTATRTTTSSKENVVPTLEANPNLFSSLFTSTEQSRRRPATFEDKPSTTTSGKDFVDSRISSRGREKTEQVEQRYTTKSSDAEKDLEIEKLRREISSLRYEKNEDQLTISELRRKNDNMVEEHKKNIQDVEEKNRREIEELKRVHVRELEATSYTKKQDVEVISLLERQSSYFDIFQSKIESINSILGELHQEIRSVNTEHGNVDQVIKYANEQISHTLQKIQEEKDNWENKKSDQVLSIEKNIESLYQQYTAEILQGRRWLESEKTEFMSEKLAFQEEQSYILQFLDQKRQEMEELKSDFITKEHDLLVRVVNERNILDQMKNEFLIQRNADIIRIRDEAEHLERCLIQVENAYQGLEKARIDYEQKIMQI</sequence>
<feature type="compositionally biased region" description="Polar residues" evidence="2">
    <location>
        <begin position="81"/>
        <end position="91"/>
    </location>
</feature>
<feature type="compositionally biased region" description="Basic and acidic residues" evidence="2">
    <location>
        <begin position="121"/>
        <end position="130"/>
    </location>
</feature>
<dbReference type="WBParaSite" id="ACRNAN_Path_365.g1382.t1">
    <property type="protein sequence ID" value="ACRNAN_Path_365.g1382.t1"/>
    <property type="gene ID" value="ACRNAN_Path_365.g1382"/>
</dbReference>
<evidence type="ECO:0000256" key="1">
    <source>
        <dbReference type="SAM" id="Coils"/>
    </source>
</evidence>
<reference evidence="4" key="1">
    <citation type="submission" date="2022-11" db="UniProtKB">
        <authorList>
            <consortium name="WormBaseParasite"/>
        </authorList>
    </citation>
    <scope>IDENTIFICATION</scope>
</reference>
<evidence type="ECO:0000313" key="4">
    <source>
        <dbReference type="WBParaSite" id="ACRNAN_Path_365.g1382.t1"/>
    </source>
</evidence>
<dbReference type="AlphaFoldDB" id="A0A914C5P2"/>
<dbReference type="Proteomes" id="UP000887540">
    <property type="component" value="Unplaced"/>
</dbReference>
<feature type="coiled-coil region" evidence="1">
    <location>
        <begin position="146"/>
        <end position="205"/>
    </location>
</feature>
<proteinExistence type="predicted"/>
<evidence type="ECO:0000256" key="2">
    <source>
        <dbReference type="SAM" id="MobiDB-lite"/>
    </source>
</evidence>
<feature type="coiled-coil region" evidence="1">
    <location>
        <begin position="270"/>
        <end position="297"/>
    </location>
</feature>
<feature type="compositionally biased region" description="Basic and acidic residues" evidence="2">
    <location>
        <begin position="24"/>
        <end position="36"/>
    </location>
</feature>
<evidence type="ECO:0000313" key="3">
    <source>
        <dbReference type="Proteomes" id="UP000887540"/>
    </source>
</evidence>
<feature type="compositionally biased region" description="Polar residues" evidence="2">
    <location>
        <begin position="54"/>
        <end position="70"/>
    </location>
</feature>
<protein>
    <submittedName>
        <fullName evidence="4">Uncharacterized protein</fullName>
    </submittedName>
</protein>
<keyword evidence="3" id="KW-1185">Reference proteome</keyword>
<feature type="coiled-coil region" evidence="1">
    <location>
        <begin position="399"/>
        <end position="426"/>
    </location>
</feature>
<accession>A0A914C5P2</accession>
<keyword evidence="1" id="KW-0175">Coiled coil</keyword>